<reference evidence="9 10" key="1">
    <citation type="submission" date="2011-08" db="EMBL/GenBank/DDBJ databases">
        <title>The genome of the obligate endobacterium of an arbuscular mycorrhizal fungus reveals an interphylum network of nutritional interactions.</title>
        <authorList>
            <person name="Ghignone S."/>
            <person name="Salvioli A."/>
            <person name="Anca I."/>
            <person name="Lumini E."/>
            <person name="Ortu G."/>
            <person name="Petiti L."/>
            <person name="Cruveiller S."/>
            <person name="Bianciotto V."/>
            <person name="Piffanelli P."/>
            <person name="Lanfranco L."/>
            <person name="Bonfante P."/>
        </authorList>
    </citation>
    <scope>NUCLEOTIDE SEQUENCE [LARGE SCALE GENOMIC DNA]</scope>
    <source>
        <strain evidence="9 10">BEG34</strain>
    </source>
</reference>
<evidence type="ECO:0000256" key="4">
    <source>
        <dbReference type="ARBA" id="ARBA00022692"/>
    </source>
</evidence>
<comment type="caution">
    <text evidence="9">The sequence shown here is derived from an EMBL/GenBank/DDBJ whole genome shotgun (WGS) entry which is preliminary data.</text>
</comment>
<evidence type="ECO:0000256" key="7">
    <source>
        <dbReference type="SAM" id="Phobius"/>
    </source>
</evidence>
<evidence type="ECO:0000313" key="9">
    <source>
        <dbReference type="EMBL" id="CCD28792.1"/>
    </source>
</evidence>
<evidence type="ECO:0000256" key="2">
    <source>
        <dbReference type="ARBA" id="ARBA00005745"/>
    </source>
</evidence>
<keyword evidence="10" id="KW-1185">Reference proteome</keyword>
<gene>
    <name evidence="9" type="ORF">CAGGBEG34_180101</name>
</gene>
<dbReference type="OrthoDB" id="7031359at2"/>
<dbReference type="RefSeq" id="WP_006682067.1">
    <property type="nucleotide sequence ID" value="NZ_CAFB01000034.1"/>
</dbReference>
<dbReference type="PANTHER" id="PTHR30012">
    <property type="entry name" value="GENERAL SECRETION PATHWAY PROTEIN"/>
    <property type="match status" value="1"/>
</dbReference>
<comment type="similarity">
    <text evidence="2">Belongs to the GSP F family.</text>
</comment>
<evidence type="ECO:0000256" key="6">
    <source>
        <dbReference type="ARBA" id="ARBA00023136"/>
    </source>
</evidence>
<dbReference type="InterPro" id="IPR003004">
    <property type="entry name" value="GspF/PilC"/>
</dbReference>
<sequence>MFFHSLNALWYRLFFGARQRLKVYRSLATLLQNHVPLKPALLACADVYGAHGKKPNRIEAIVLQDCLSAIDQGRALAEALRRWLPFDEYSAIAAGQRSARLAEALLRAAEMIRRKGRMHKAVIHATAYPAMLLLALGASFYLIAAHMMPKLLRMMPSQQWSASVRALDWIAQWVARHGALLLMGMGALVCVIWISLPRLTGRIRVMLDALPPWNMYRIVHGASFLYNIGVLLSADVPKVELLGMMRAHATPYLRERIDGALRGIKDGLDLGRALAASGHRFPSADAIAYIRVIGSLKGGDAQLKQFSEEWLEESIAKLNVAAAIFKQSAIALGGLMIMMIVAGVNGIGSGMMMRF</sequence>
<keyword evidence="5 7" id="KW-1133">Transmembrane helix</keyword>
<evidence type="ECO:0000256" key="5">
    <source>
        <dbReference type="ARBA" id="ARBA00022989"/>
    </source>
</evidence>
<dbReference type="InterPro" id="IPR018076">
    <property type="entry name" value="T2SS_GspF_dom"/>
</dbReference>
<keyword evidence="6 7" id="KW-0472">Membrane</keyword>
<feature type="domain" description="Type II secretion system protein GspF" evidence="8">
    <location>
        <begin position="224"/>
        <end position="343"/>
    </location>
</feature>
<feature type="transmembrane region" description="Helical" evidence="7">
    <location>
        <begin position="329"/>
        <end position="348"/>
    </location>
</feature>
<organism evidence="9 10">
    <name type="scientific">Candidatus Glomeribacter gigasporarum BEG34</name>
    <dbReference type="NCBI Taxonomy" id="1070319"/>
    <lineage>
        <taxon>Bacteria</taxon>
        <taxon>Pseudomonadati</taxon>
        <taxon>Pseudomonadota</taxon>
        <taxon>Betaproteobacteria</taxon>
        <taxon>Burkholderiales</taxon>
        <taxon>Burkholderiaceae</taxon>
        <taxon>Candidatus Glomeribacter</taxon>
    </lineage>
</organism>
<dbReference type="Proteomes" id="UP000054051">
    <property type="component" value="Unassembled WGS sequence"/>
</dbReference>
<feature type="transmembrane region" description="Helical" evidence="7">
    <location>
        <begin position="173"/>
        <end position="194"/>
    </location>
</feature>
<dbReference type="EMBL" id="CAFB01000034">
    <property type="protein sequence ID" value="CCD28792.1"/>
    <property type="molecule type" value="Genomic_DNA"/>
</dbReference>
<keyword evidence="3" id="KW-1003">Cell membrane</keyword>
<dbReference type="Gene3D" id="1.20.81.30">
    <property type="entry name" value="Type II secretion system (T2SS), domain F"/>
    <property type="match status" value="2"/>
</dbReference>
<protein>
    <submittedName>
        <fullName evidence="9">Putative Type II secretion system protein</fullName>
    </submittedName>
</protein>
<evidence type="ECO:0000259" key="8">
    <source>
        <dbReference type="Pfam" id="PF00482"/>
    </source>
</evidence>
<evidence type="ECO:0000256" key="1">
    <source>
        <dbReference type="ARBA" id="ARBA00004651"/>
    </source>
</evidence>
<accession>G2J7P7</accession>
<feature type="domain" description="Type II secretion system protein GspF" evidence="8">
    <location>
        <begin position="24"/>
        <end position="149"/>
    </location>
</feature>
<dbReference type="STRING" id="1070319.CAGGBEG34_180101"/>
<evidence type="ECO:0000256" key="3">
    <source>
        <dbReference type="ARBA" id="ARBA00022475"/>
    </source>
</evidence>
<dbReference type="eggNOG" id="COG1459">
    <property type="taxonomic scope" value="Bacteria"/>
</dbReference>
<dbReference type="InterPro" id="IPR042094">
    <property type="entry name" value="T2SS_GspF_sf"/>
</dbReference>
<comment type="subcellular location">
    <subcellularLocation>
        <location evidence="1">Cell membrane</location>
        <topology evidence="1">Multi-pass membrane protein</topology>
    </subcellularLocation>
</comment>
<dbReference type="Pfam" id="PF00482">
    <property type="entry name" value="T2SSF"/>
    <property type="match status" value="2"/>
</dbReference>
<feature type="transmembrane region" description="Helical" evidence="7">
    <location>
        <begin position="121"/>
        <end position="144"/>
    </location>
</feature>
<keyword evidence="4 7" id="KW-0812">Transmembrane</keyword>
<evidence type="ECO:0000313" key="10">
    <source>
        <dbReference type="Proteomes" id="UP000054051"/>
    </source>
</evidence>
<dbReference type="PANTHER" id="PTHR30012:SF0">
    <property type="entry name" value="TYPE II SECRETION SYSTEM PROTEIN F-RELATED"/>
    <property type="match status" value="1"/>
</dbReference>
<dbReference type="AlphaFoldDB" id="G2J7P7"/>
<proteinExistence type="inferred from homology"/>
<name>G2J7P7_9BURK</name>
<dbReference type="GO" id="GO:0005886">
    <property type="term" value="C:plasma membrane"/>
    <property type="evidence" value="ECO:0007669"/>
    <property type="project" value="UniProtKB-SubCell"/>
</dbReference>